<proteinExistence type="predicted"/>
<keyword evidence="2" id="KW-1185">Reference proteome</keyword>
<organism evidence="1 2">
    <name type="scientific">Varroa destructor</name>
    <name type="common">Honeybee mite</name>
    <dbReference type="NCBI Taxonomy" id="109461"/>
    <lineage>
        <taxon>Eukaryota</taxon>
        <taxon>Metazoa</taxon>
        <taxon>Ecdysozoa</taxon>
        <taxon>Arthropoda</taxon>
        <taxon>Chelicerata</taxon>
        <taxon>Arachnida</taxon>
        <taxon>Acari</taxon>
        <taxon>Parasitiformes</taxon>
        <taxon>Mesostigmata</taxon>
        <taxon>Gamasina</taxon>
        <taxon>Dermanyssoidea</taxon>
        <taxon>Varroidae</taxon>
        <taxon>Varroa</taxon>
    </lineage>
</organism>
<sequence length="150" mass="15320">MCIFIGIEFYEVGRPVWPSTQITLPMQILAIVSGLILALVGRAYTGRLGGLSLGGHGSGGAHGGSIGGGHGGFVATPVSFGHGGFVTGRHGTGYSVKISPILVGHGLGHGFGLDGHGHGFHRSLVYGPVKVKGDIHSAKKYAPLAYGHGW</sequence>
<dbReference type="GeneID" id="111249110"/>
<dbReference type="AlphaFoldDB" id="A0A7M7MFM0"/>
<dbReference type="RefSeq" id="XP_022658252.1">
    <property type="nucleotide sequence ID" value="XM_022802517.1"/>
</dbReference>
<dbReference type="InParanoid" id="A0A7M7MFM0"/>
<evidence type="ECO:0000313" key="2">
    <source>
        <dbReference type="Proteomes" id="UP000594260"/>
    </source>
</evidence>
<dbReference type="KEGG" id="vde:111249110"/>
<protein>
    <submittedName>
        <fullName evidence="1">Uncharacterized protein</fullName>
    </submittedName>
</protein>
<evidence type="ECO:0000313" key="1">
    <source>
        <dbReference type="EnsemblMetazoa" id="XP_022658233"/>
    </source>
</evidence>
<dbReference type="EnsemblMetazoa" id="XM_022802509">
    <property type="protein sequence ID" value="XP_022658244"/>
    <property type="gene ID" value="LOC111249110"/>
</dbReference>
<dbReference type="EnsemblMetazoa" id="XM_022802498">
    <property type="protein sequence ID" value="XP_022658233"/>
    <property type="gene ID" value="LOC111249110"/>
</dbReference>
<reference evidence="1" key="1">
    <citation type="submission" date="2021-01" db="UniProtKB">
        <authorList>
            <consortium name="EnsemblMetazoa"/>
        </authorList>
    </citation>
    <scope>IDENTIFICATION</scope>
</reference>
<name>A0A7M7MFM0_VARDE</name>
<dbReference type="Proteomes" id="UP000594260">
    <property type="component" value="Unplaced"/>
</dbReference>
<dbReference type="RefSeq" id="XP_022658233.1">
    <property type="nucleotide sequence ID" value="XM_022802498.1"/>
</dbReference>
<dbReference type="EnsemblMetazoa" id="XM_022802517">
    <property type="protein sequence ID" value="XP_022658252"/>
    <property type="gene ID" value="LOC111249110"/>
</dbReference>
<dbReference type="RefSeq" id="XP_022658244.1">
    <property type="nucleotide sequence ID" value="XM_022802509.1"/>
</dbReference>
<accession>A0A7M7MFM0</accession>